<feature type="compositionally biased region" description="Polar residues" evidence="1">
    <location>
        <begin position="79"/>
        <end position="90"/>
    </location>
</feature>
<keyword evidence="3" id="KW-1185">Reference proteome</keyword>
<proteinExistence type="predicted"/>
<reference evidence="2 3" key="1">
    <citation type="submission" date="2017-06" db="EMBL/GenBank/DDBJ databases">
        <title>Ant-infecting Ophiocordyceps genomes reveal a high diversity of potential behavioral manipulation genes and a possible major role for enterotoxins.</title>
        <authorList>
            <person name="De Bekker C."/>
            <person name="Evans H.C."/>
            <person name="Brachmann A."/>
            <person name="Hughes D.P."/>
        </authorList>
    </citation>
    <scope>NUCLEOTIDE SEQUENCE [LARGE SCALE GENOMIC DNA]</scope>
    <source>
        <strain evidence="2 3">Map64</strain>
    </source>
</reference>
<feature type="region of interest" description="Disordered" evidence="1">
    <location>
        <begin position="1"/>
        <end position="141"/>
    </location>
</feature>
<evidence type="ECO:0000256" key="1">
    <source>
        <dbReference type="SAM" id="MobiDB-lite"/>
    </source>
</evidence>
<protein>
    <submittedName>
        <fullName evidence="2">Uncharacterized protein</fullName>
    </submittedName>
</protein>
<evidence type="ECO:0000313" key="3">
    <source>
        <dbReference type="Proteomes" id="UP000226192"/>
    </source>
</evidence>
<accession>A0A2C5Y8L5</accession>
<feature type="compositionally biased region" description="Low complexity" evidence="1">
    <location>
        <begin position="129"/>
        <end position="141"/>
    </location>
</feature>
<feature type="compositionally biased region" description="Polar residues" evidence="1">
    <location>
        <begin position="175"/>
        <end position="185"/>
    </location>
</feature>
<comment type="caution">
    <text evidence="2">The sequence shown here is derived from an EMBL/GenBank/DDBJ whole genome shotgun (WGS) entry which is preliminary data.</text>
</comment>
<feature type="compositionally biased region" description="Low complexity" evidence="1">
    <location>
        <begin position="14"/>
        <end position="27"/>
    </location>
</feature>
<dbReference type="EMBL" id="NJET01000022">
    <property type="protein sequence ID" value="PHH65057.1"/>
    <property type="molecule type" value="Genomic_DNA"/>
</dbReference>
<organism evidence="2 3">
    <name type="scientific">Ophiocordyceps australis</name>
    <dbReference type="NCBI Taxonomy" id="1399860"/>
    <lineage>
        <taxon>Eukaryota</taxon>
        <taxon>Fungi</taxon>
        <taxon>Dikarya</taxon>
        <taxon>Ascomycota</taxon>
        <taxon>Pezizomycotina</taxon>
        <taxon>Sordariomycetes</taxon>
        <taxon>Hypocreomycetidae</taxon>
        <taxon>Hypocreales</taxon>
        <taxon>Ophiocordycipitaceae</taxon>
        <taxon>Ophiocordyceps</taxon>
    </lineage>
</organism>
<feature type="region of interest" description="Disordered" evidence="1">
    <location>
        <begin position="155"/>
        <end position="233"/>
    </location>
</feature>
<dbReference type="AlphaFoldDB" id="A0A2C5Y8L5"/>
<gene>
    <name evidence="2" type="ORF">CDD81_3455</name>
</gene>
<sequence length="233" mass="22840">MSDGIAPAIDKVGAPEPGAPEAQAGAPTLNGTTRTPEAPKHAQSGPQADEAGHGDDVAKAATSGPLSAVMPKPVEVTSAPETPVNTSTPAGGTPRPELKIAETTSVPTAAVNGSGKPDDSAPATHTGPEAEPVVAPAPVMDDDAAAAAAPIVSEAGAVVNGKPTTGNKRKADSLVDSTDIASQPTGKKAKTARSAATNGDVAKKVGRPKKNKAAPVIVGKTARKTRSQGPADG</sequence>
<dbReference type="Proteomes" id="UP000226192">
    <property type="component" value="Unassembled WGS sequence"/>
</dbReference>
<evidence type="ECO:0000313" key="2">
    <source>
        <dbReference type="EMBL" id="PHH65057.1"/>
    </source>
</evidence>
<dbReference type="OrthoDB" id="4928254at2759"/>
<name>A0A2C5Y8L5_9HYPO</name>